<proteinExistence type="predicted"/>
<dbReference type="AlphaFoldDB" id="Q39SR3"/>
<dbReference type="eggNOG" id="ENOG5033NT2">
    <property type="taxonomic scope" value="Bacteria"/>
</dbReference>
<dbReference type="EMBL" id="CP000148">
    <property type="protein sequence ID" value="ABB32711.1"/>
    <property type="molecule type" value="Genomic_DNA"/>
</dbReference>
<evidence type="ECO:0000313" key="1">
    <source>
        <dbReference type="EMBL" id="ABB32711.1"/>
    </source>
</evidence>
<gene>
    <name evidence="1" type="ordered locus">Gmet_2486</name>
</gene>
<sequence length="318" mass="36302">MIKYSGYEVAIYMSRLIHSNSGHIRSMQISNTQLFIFVEGKQSDPYFFAKVCKASLPDSIEFEISTAQQISGGAGGKEALISYFRCLRRKSALISFFEGKRTACIFILDKDIDDIKRKQLRSTHVIYTQYYDVQNYIFEHGDLVTGVAAAASIDPRKLHGVLGNSSEWCRRVSHLWRDWIALCFRLIEDGIRGEANYGAPSRIQTRNCGMTDTIALESLVRTLAQRTNISFDEMMRKVELSNKKIDRYFKTGQHHRIFKGKWFSLILADEVERIMTGQPHDCNGLAGRLPSTVAATINFNDPWIEYFKHRLCAVAAML</sequence>
<reference evidence="1 2" key="2">
    <citation type="journal article" date="2009" name="BMC Microbiol.">
        <title>The genome sequence of Geobacter metallireducens: features of metabolism, physiology and regulation common and dissimilar to Geobacter sulfurreducens.</title>
        <authorList>
            <person name="Aklujkar M."/>
            <person name="Krushkal J."/>
            <person name="DiBartolo G."/>
            <person name="Lapidus A."/>
            <person name="Land M.L."/>
            <person name="Lovley D.R."/>
        </authorList>
    </citation>
    <scope>NUCLEOTIDE SEQUENCE [LARGE SCALE GENOMIC DNA]</scope>
    <source>
        <strain evidence="2">ATCC 53774 / DSM 7210 / GS-15</strain>
    </source>
</reference>
<protein>
    <submittedName>
        <fullName evidence="1">Uncharacterized protein</fullName>
    </submittedName>
</protein>
<dbReference type="Proteomes" id="UP000007073">
    <property type="component" value="Chromosome"/>
</dbReference>
<accession>Q39SR3</accession>
<keyword evidence="2" id="KW-1185">Reference proteome</keyword>
<evidence type="ECO:0000313" key="2">
    <source>
        <dbReference type="Proteomes" id="UP000007073"/>
    </source>
</evidence>
<name>Q39SR3_GEOMG</name>
<reference evidence="1 2" key="1">
    <citation type="submission" date="2005-10" db="EMBL/GenBank/DDBJ databases">
        <title>Complete sequence of Geobacter metallireducens GS-15.</title>
        <authorList>
            <consortium name="US DOE Joint Genome Institute"/>
            <person name="Copeland A."/>
            <person name="Lucas S."/>
            <person name="Lapidus A."/>
            <person name="Barry K."/>
            <person name="Detter J.C."/>
            <person name="Glavina T."/>
            <person name="Hammon N."/>
            <person name="Israni S."/>
            <person name="Pitluck S."/>
            <person name="Di Bartolo G."/>
            <person name="Chain P."/>
            <person name="Schmutz J."/>
            <person name="Larimer F."/>
            <person name="Land M."/>
            <person name="Kyrpides N."/>
            <person name="Ivanova N."/>
            <person name="Richardson P."/>
        </authorList>
    </citation>
    <scope>NUCLEOTIDE SEQUENCE [LARGE SCALE GENOMIC DNA]</scope>
    <source>
        <strain evidence="2">ATCC 53774 / DSM 7210 / GS-15</strain>
    </source>
</reference>
<organism evidence="1 2">
    <name type="scientific">Geobacter metallireducens (strain ATCC 53774 / DSM 7210 / GS-15)</name>
    <dbReference type="NCBI Taxonomy" id="269799"/>
    <lineage>
        <taxon>Bacteria</taxon>
        <taxon>Pseudomonadati</taxon>
        <taxon>Thermodesulfobacteriota</taxon>
        <taxon>Desulfuromonadia</taxon>
        <taxon>Geobacterales</taxon>
        <taxon>Geobacteraceae</taxon>
        <taxon>Geobacter</taxon>
    </lineage>
</organism>
<dbReference type="HOGENOM" id="CLU_873638_0_0_7"/>
<dbReference type="KEGG" id="gme:Gmet_2486"/>